<accession>A0A0C3SEX9</accession>
<dbReference type="HOGENOM" id="CLU_002131_1_0_1"/>
<dbReference type="Pfam" id="PF00615">
    <property type="entry name" value="RGS"/>
    <property type="match status" value="1"/>
</dbReference>
<dbReference type="InterPro" id="IPR001683">
    <property type="entry name" value="PX_dom"/>
</dbReference>
<dbReference type="Gene3D" id="1.10.167.10">
    <property type="entry name" value="Regulator of G-protein Signalling 4, domain 2"/>
    <property type="match status" value="1"/>
</dbReference>
<feature type="compositionally biased region" description="Basic and acidic residues" evidence="2">
    <location>
        <begin position="767"/>
        <end position="778"/>
    </location>
</feature>
<dbReference type="STRING" id="745531.A0A0C3SEX9"/>
<keyword evidence="8" id="KW-1185">Reference proteome</keyword>
<evidence type="ECO:0000259" key="5">
    <source>
        <dbReference type="PROSITE" id="PS50195"/>
    </source>
</evidence>
<dbReference type="Proteomes" id="UP000053257">
    <property type="component" value="Unassembled WGS sequence"/>
</dbReference>
<feature type="domain" description="RGS" evidence="4">
    <location>
        <begin position="439"/>
        <end position="586"/>
    </location>
</feature>
<dbReference type="InterPro" id="IPR044926">
    <property type="entry name" value="RGS_subdomain_2"/>
</dbReference>
<dbReference type="Pfam" id="PF02194">
    <property type="entry name" value="PXA"/>
    <property type="match status" value="1"/>
</dbReference>
<feature type="domain" description="PX" evidence="5">
    <location>
        <begin position="864"/>
        <end position="982"/>
    </location>
</feature>
<keyword evidence="3" id="KW-0812">Transmembrane</keyword>
<keyword evidence="3" id="KW-1133">Transmembrane helix</keyword>
<evidence type="ECO:0000256" key="1">
    <source>
        <dbReference type="ARBA" id="ARBA00010883"/>
    </source>
</evidence>
<feature type="region of interest" description="Disordered" evidence="2">
    <location>
        <begin position="644"/>
        <end position="688"/>
    </location>
</feature>
<sequence length="1239" mass="137250">MQNLNRQGWLLAGVLAIVTPVLVQIFSSPITVLLLSPLILLVIVVAFFVANLLLAYLLDVHQPPVTGPPPVAGRPLAFSTPAAWQAVLTRSQWAHKSSNSLAPLYPESAAISAALNDLLTLIVRDFVLSWYRELSNSPSFPTAVSATMHGALQRLLARAETLDIPALVVKRIMPQVTAHIENFRQSEVALRGAGLERRLTQSEELDLLLASRYAGRSGGKLHPAIDNLSSTFTKQTEENHLRALVDRALPYILPEKEARSECVRIVVREIASCSVLYPVMDMLSDPDFWNRSINQVAGEAIRQQKLIVKVRNVLEAQLPRPHLRTSEPSAPTTDRITIRTDARHFESFLRSISRCSSLLDARRLKNDIMGEIRRTRALLSNHENEEWINGEKTEDIVAFLDRLYTAKRKVEKRIAVLGGESDIRPTASSPETRIGSRISLRDILTNPTSLSYFMEFMDRRKRSLLVQFWLTVESFKNPLESVDSGSDNDDNEPIRDPSLTDTLKEDILMMNELYFSGPVTDPALSVISQKYVHIIRSFGVEDDPSTASAEKRVRRSVMLAQRQVERDIEQQDFEDFQRSELWFHVVADSELSGSRGSGDATPVRASTTIEVGPSQRVPKTRSETAPAKFGAALGSFHLQESSTSSVVSQAGTPVQGAGPRSSPSDLEVLMSPAATGGPSSSRAPLFDDPEDAKFDAALEAHSQRMEAIQAALTDIIALDQHESSQNSIAREGSLSDSAILSAPSIGGRSISGETRVDPPSDDEGDIEDQRGDGDEQRHSSFQLAGPGDLHLSYEIARLSDKVTSLQTQEGMLDTLIKKAELTGDEQELQLLQKSKSSLARDLRELNFQKTQYEQQESANRLVSDRTKIAIVNSTVGEENGKSVVRYLIEVQQLASDASFASGWVVARRYNEFFNMHTKLRERYALVRSLDFPGKRLVTSLSNSFVDSRRTALEKYMQSLIAIPAVCESAELRVFLSRDSPFMAALPPPEDKAPSNQAGPAPQGKSFMRSMYKSVADSIDDMFFGPSMLDVIIQRLTTQAAEFVGIVGSGVHDEDLVAQALRASSQASSEDSLMQLPGDLKPLEGETSMSSFSSPICDLVLAVFELNKKNNWLRRQAIVIILQQVFGQTIERKLRETAKAFFDESHVLSYIDIFHASMWNGGQLKPSGQPRSAEEKLRARDDANRKLSALIPDLGANMIGRSNARRGARRLFAVLQNRRLNQHLLYTIVDEVFGALFPEQ</sequence>
<dbReference type="Gene3D" id="3.30.1520.10">
    <property type="entry name" value="Phox-like domain"/>
    <property type="match status" value="1"/>
</dbReference>
<feature type="transmembrane region" description="Helical" evidence="3">
    <location>
        <begin position="6"/>
        <end position="26"/>
    </location>
</feature>
<dbReference type="CDD" id="cd06876">
    <property type="entry name" value="PX_MDM1p"/>
    <property type="match status" value="1"/>
</dbReference>
<feature type="region of interest" description="Disordered" evidence="2">
    <location>
        <begin position="739"/>
        <end position="784"/>
    </location>
</feature>
<dbReference type="InterPro" id="IPR003114">
    <property type="entry name" value="Phox_assoc"/>
</dbReference>
<dbReference type="InterPro" id="IPR036305">
    <property type="entry name" value="RGS_sf"/>
</dbReference>
<dbReference type="PROSITE" id="PS51207">
    <property type="entry name" value="PXA"/>
    <property type="match status" value="1"/>
</dbReference>
<dbReference type="InterPro" id="IPR013937">
    <property type="entry name" value="Sorting_nexin_C"/>
</dbReference>
<dbReference type="PANTHER" id="PTHR22775:SF3">
    <property type="entry name" value="SORTING NEXIN-13"/>
    <property type="match status" value="1"/>
</dbReference>
<dbReference type="Pfam" id="PF08628">
    <property type="entry name" value="Nexin_C"/>
    <property type="match status" value="1"/>
</dbReference>
<evidence type="ECO:0000259" key="4">
    <source>
        <dbReference type="PROSITE" id="PS50132"/>
    </source>
</evidence>
<evidence type="ECO:0000256" key="2">
    <source>
        <dbReference type="SAM" id="MobiDB-lite"/>
    </source>
</evidence>
<protein>
    <recommendedName>
        <fullName evidence="9">PhoX domain-containing protein</fullName>
    </recommendedName>
</protein>
<dbReference type="PANTHER" id="PTHR22775">
    <property type="entry name" value="SORTING NEXIN"/>
    <property type="match status" value="1"/>
</dbReference>
<dbReference type="GO" id="GO:0035091">
    <property type="term" value="F:phosphatidylinositol binding"/>
    <property type="evidence" value="ECO:0007669"/>
    <property type="project" value="InterPro"/>
</dbReference>
<reference evidence="7 8" key="1">
    <citation type="journal article" date="2014" name="PLoS Genet.">
        <title>Analysis of the Phlebiopsis gigantea genome, transcriptome and secretome provides insight into its pioneer colonization strategies of wood.</title>
        <authorList>
            <person name="Hori C."/>
            <person name="Ishida T."/>
            <person name="Igarashi K."/>
            <person name="Samejima M."/>
            <person name="Suzuki H."/>
            <person name="Master E."/>
            <person name="Ferreira P."/>
            <person name="Ruiz-Duenas F.J."/>
            <person name="Held B."/>
            <person name="Canessa P."/>
            <person name="Larrondo L.F."/>
            <person name="Schmoll M."/>
            <person name="Druzhinina I.S."/>
            <person name="Kubicek C.P."/>
            <person name="Gaskell J.A."/>
            <person name="Kersten P."/>
            <person name="St John F."/>
            <person name="Glasner J."/>
            <person name="Sabat G."/>
            <person name="Splinter BonDurant S."/>
            <person name="Syed K."/>
            <person name="Yadav J."/>
            <person name="Mgbeahuruike A.C."/>
            <person name="Kovalchuk A."/>
            <person name="Asiegbu F.O."/>
            <person name="Lackner G."/>
            <person name="Hoffmeister D."/>
            <person name="Rencoret J."/>
            <person name="Gutierrez A."/>
            <person name="Sun H."/>
            <person name="Lindquist E."/>
            <person name="Barry K."/>
            <person name="Riley R."/>
            <person name="Grigoriev I.V."/>
            <person name="Henrissat B."/>
            <person name="Kues U."/>
            <person name="Berka R.M."/>
            <person name="Martinez A.T."/>
            <person name="Covert S.F."/>
            <person name="Blanchette R.A."/>
            <person name="Cullen D."/>
        </authorList>
    </citation>
    <scope>NUCLEOTIDE SEQUENCE [LARGE SCALE GENOMIC DNA]</scope>
    <source>
        <strain evidence="7 8">11061_1 CR5-6</strain>
    </source>
</reference>
<dbReference type="SMART" id="SM00313">
    <property type="entry name" value="PXA"/>
    <property type="match status" value="1"/>
</dbReference>
<evidence type="ECO:0000256" key="3">
    <source>
        <dbReference type="SAM" id="Phobius"/>
    </source>
</evidence>
<dbReference type="PROSITE" id="PS50132">
    <property type="entry name" value="RGS"/>
    <property type="match status" value="1"/>
</dbReference>
<evidence type="ECO:0000313" key="8">
    <source>
        <dbReference type="Proteomes" id="UP000053257"/>
    </source>
</evidence>
<feature type="transmembrane region" description="Helical" evidence="3">
    <location>
        <begin position="38"/>
        <end position="58"/>
    </location>
</feature>
<feature type="domain" description="PXA" evidence="6">
    <location>
        <begin position="108"/>
        <end position="301"/>
    </location>
</feature>
<dbReference type="SMART" id="SM00312">
    <property type="entry name" value="PX"/>
    <property type="match status" value="1"/>
</dbReference>
<dbReference type="SUPFAM" id="SSF48097">
    <property type="entry name" value="Regulator of G-protein signaling, RGS"/>
    <property type="match status" value="1"/>
</dbReference>
<gene>
    <name evidence="7" type="ORF">PHLGIDRAFT_125019</name>
</gene>
<dbReference type="EMBL" id="KN840448">
    <property type="protein sequence ID" value="KIP11115.1"/>
    <property type="molecule type" value="Genomic_DNA"/>
</dbReference>
<proteinExistence type="inferred from homology"/>
<name>A0A0C3SEX9_PHLG1</name>
<comment type="similarity">
    <text evidence="1">Belongs to the sorting nexin family.</text>
</comment>
<evidence type="ECO:0000259" key="6">
    <source>
        <dbReference type="PROSITE" id="PS51207"/>
    </source>
</evidence>
<dbReference type="AlphaFoldDB" id="A0A0C3SEX9"/>
<dbReference type="InterPro" id="IPR036871">
    <property type="entry name" value="PX_dom_sf"/>
</dbReference>
<dbReference type="OrthoDB" id="120967at2759"/>
<dbReference type="InterPro" id="IPR016137">
    <property type="entry name" value="RGS"/>
</dbReference>
<organism evidence="7 8">
    <name type="scientific">Phlebiopsis gigantea (strain 11061_1 CR5-6)</name>
    <name type="common">White-rot fungus</name>
    <name type="synonym">Peniophora gigantea</name>
    <dbReference type="NCBI Taxonomy" id="745531"/>
    <lineage>
        <taxon>Eukaryota</taxon>
        <taxon>Fungi</taxon>
        <taxon>Dikarya</taxon>
        <taxon>Basidiomycota</taxon>
        <taxon>Agaricomycotina</taxon>
        <taxon>Agaricomycetes</taxon>
        <taxon>Polyporales</taxon>
        <taxon>Phanerochaetaceae</taxon>
        <taxon>Phlebiopsis</taxon>
    </lineage>
</organism>
<keyword evidence="3" id="KW-0472">Membrane</keyword>
<dbReference type="Pfam" id="PF00787">
    <property type="entry name" value="PX"/>
    <property type="match status" value="1"/>
</dbReference>
<dbReference type="PROSITE" id="PS50195">
    <property type="entry name" value="PX"/>
    <property type="match status" value="1"/>
</dbReference>
<evidence type="ECO:0008006" key="9">
    <source>
        <dbReference type="Google" id="ProtNLM"/>
    </source>
</evidence>
<dbReference type="SUPFAM" id="SSF64268">
    <property type="entry name" value="PX domain"/>
    <property type="match status" value="1"/>
</dbReference>
<evidence type="ECO:0000313" key="7">
    <source>
        <dbReference type="EMBL" id="KIP11115.1"/>
    </source>
</evidence>